<sequence>MSLDEPARKRPRKATRIQTVNRDRILAAALEIFSRFGFRGTTLDEIAREAGMSKSNLLYYYPSKAQIYKAVLEEILDEWLKPLRALDVAGDPAAELGDYIARKLDHSAKNPKASRLFANEVLEGAPAMMDVLKGPLKDLVDAKAGVIRIWIDEGRLKPVDPYHLVFMIWATTQHYADFETQISAITGRSIAEPGFHKDAEAALKALFLQALIP</sequence>
<evidence type="ECO:0000259" key="3">
    <source>
        <dbReference type="PROSITE" id="PS50977"/>
    </source>
</evidence>
<protein>
    <submittedName>
        <fullName evidence="4">TetR family transcriptional regulator</fullName>
    </submittedName>
</protein>
<dbReference type="InterPro" id="IPR013573">
    <property type="entry name" value="Tscrpt_reg_YcdC_C"/>
</dbReference>
<dbReference type="InterPro" id="IPR050109">
    <property type="entry name" value="HTH-type_TetR-like_transc_reg"/>
</dbReference>
<dbReference type="GO" id="GO:0045892">
    <property type="term" value="P:negative regulation of DNA-templated transcription"/>
    <property type="evidence" value="ECO:0007669"/>
    <property type="project" value="InterPro"/>
</dbReference>
<dbReference type="PANTHER" id="PTHR30328:SF54">
    <property type="entry name" value="HTH-TYPE TRANSCRIPTIONAL REPRESSOR SCO4008"/>
    <property type="match status" value="1"/>
</dbReference>
<dbReference type="Gene3D" id="1.10.357.10">
    <property type="entry name" value="Tetracycline Repressor, domain 2"/>
    <property type="match status" value="1"/>
</dbReference>
<evidence type="ECO:0000256" key="1">
    <source>
        <dbReference type="ARBA" id="ARBA00023125"/>
    </source>
</evidence>
<evidence type="ECO:0000256" key="2">
    <source>
        <dbReference type="PROSITE-ProRule" id="PRU00335"/>
    </source>
</evidence>
<feature type="domain" description="HTH tetR-type" evidence="3">
    <location>
        <begin position="19"/>
        <end position="79"/>
    </location>
</feature>
<comment type="caution">
    <text evidence="4">The sequence shown here is derived from an EMBL/GenBank/DDBJ whole genome shotgun (WGS) entry which is preliminary data.</text>
</comment>
<keyword evidence="1 2" id="KW-0238">DNA-binding</keyword>
<dbReference type="PROSITE" id="PS50977">
    <property type="entry name" value="HTH_TETR_2"/>
    <property type="match status" value="1"/>
</dbReference>
<keyword evidence="5" id="KW-1185">Reference proteome</keyword>
<dbReference type="SUPFAM" id="SSF46689">
    <property type="entry name" value="Homeodomain-like"/>
    <property type="match status" value="1"/>
</dbReference>
<accession>A0A2T5V7N2</accession>
<dbReference type="EMBL" id="QAYG01000006">
    <property type="protein sequence ID" value="PTW59746.1"/>
    <property type="molecule type" value="Genomic_DNA"/>
</dbReference>
<dbReference type="InterPro" id="IPR001647">
    <property type="entry name" value="HTH_TetR"/>
</dbReference>
<dbReference type="Proteomes" id="UP000244081">
    <property type="component" value="Unassembled WGS sequence"/>
</dbReference>
<feature type="DNA-binding region" description="H-T-H motif" evidence="2">
    <location>
        <begin position="42"/>
        <end position="61"/>
    </location>
</feature>
<dbReference type="RefSeq" id="WP_107990702.1">
    <property type="nucleotide sequence ID" value="NZ_QAYG01000006.1"/>
</dbReference>
<dbReference type="Pfam" id="PF00440">
    <property type="entry name" value="TetR_N"/>
    <property type="match status" value="1"/>
</dbReference>
<gene>
    <name evidence="4" type="ORF">C8N35_106131</name>
</gene>
<dbReference type="PANTHER" id="PTHR30328">
    <property type="entry name" value="TRANSCRIPTIONAL REPRESSOR"/>
    <property type="match status" value="1"/>
</dbReference>
<dbReference type="SUPFAM" id="SSF48498">
    <property type="entry name" value="Tetracyclin repressor-like, C-terminal domain"/>
    <property type="match status" value="1"/>
</dbReference>
<dbReference type="InterPro" id="IPR009057">
    <property type="entry name" value="Homeodomain-like_sf"/>
</dbReference>
<dbReference type="PRINTS" id="PR00455">
    <property type="entry name" value="HTHTETR"/>
</dbReference>
<organism evidence="4 5">
    <name type="scientific">Breoghania corrubedonensis</name>
    <dbReference type="NCBI Taxonomy" id="665038"/>
    <lineage>
        <taxon>Bacteria</taxon>
        <taxon>Pseudomonadati</taxon>
        <taxon>Pseudomonadota</taxon>
        <taxon>Alphaproteobacteria</taxon>
        <taxon>Hyphomicrobiales</taxon>
        <taxon>Stappiaceae</taxon>
        <taxon>Breoghania</taxon>
    </lineage>
</organism>
<proteinExistence type="predicted"/>
<name>A0A2T5V7N2_9HYPH</name>
<dbReference type="Pfam" id="PF08362">
    <property type="entry name" value="TetR_C_3"/>
    <property type="match status" value="1"/>
</dbReference>
<dbReference type="AlphaFoldDB" id="A0A2T5V7N2"/>
<dbReference type="InterPro" id="IPR036271">
    <property type="entry name" value="Tet_transcr_reg_TetR-rel_C_sf"/>
</dbReference>
<reference evidence="4 5" key="1">
    <citation type="submission" date="2018-04" db="EMBL/GenBank/DDBJ databases">
        <title>Genomic Encyclopedia of Archaeal and Bacterial Type Strains, Phase II (KMG-II): from individual species to whole genera.</title>
        <authorList>
            <person name="Goeker M."/>
        </authorList>
    </citation>
    <scope>NUCLEOTIDE SEQUENCE [LARGE SCALE GENOMIC DNA]</scope>
    <source>
        <strain evidence="4 5">DSM 23382</strain>
    </source>
</reference>
<dbReference type="OrthoDB" id="2356263at2"/>
<dbReference type="Gene3D" id="1.10.10.60">
    <property type="entry name" value="Homeodomain-like"/>
    <property type="match status" value="1"/>
</dbReference>
<evidence type="ECO:0000313" key="5">
    <source>
        <dbReference type="Proteomes" id="UP000244081"/>
    </source>
</evidence>
<dbReference type="GO" id="GO:0003677">
    <property type="term" value="F:DNA binding"/>
    <property type="evidence" value="ECO:0007669"/>
    <property type="project" value="UniProtKB-UniRule"/>
</dbReference>
<evidence type="ECO:0000313" key="4">
    <source>
        <dbReference type="EMBL" id="PTW59746.1"/>
    </source>
</evidence>